<dbReference type="OrthoDB" id="6359816at2759"/>
<feature type="region of interest" description="Disordered" evidence="1">
    <location>
        <begin position="1"/>
        <end position="39"/>
    </location>
</feature>
<reference evidence="4" key="2">
    <citation type="submission" date="2013-07" db="EMBL/GenBank/DDBJ databases">
        <authorList>
            <consortium name="The Broad Institute Genome Sequencing Platform"/>
            <person name="Cuomo C."/>
            <person name="Litvintseva A."/>
            <person name="Chen Y."/>
            <person name="Heitman J."/>
            <person name="Sun S."/>
            <person name="Springer D."/>
            <person name="Dromer F."/>
            <person name="Young S.K."/>
            <person name="Zeng Q."/>
            <person name="Gargeya S."/>
            <person name="Fitzgerald M."/>
            <person name="Abouelleil A."/>
            <person name="Alvarado L."/>
            <person name="Berlin A.M."/>
            <person name="Chapman S.B."/>
            <person name="Dewar J."/>
            <person name="Goldberg J."/>
            <person name="Griggs A."/>
            <person name="Gujja S."/>
            <person name="Hansen M."/>
            <person name="Howarth C."/>
            <person name="Imamovic A."/>
            <person name="Larimer J."/>
            <person name="McCowan C."/>
            <person name="Murphy C."/>
            <person name="Pearson M."/>
            <person name="Priest M."/>
            <person name="Roberts A."/>
            <person name="Saif S."/>
            <person name="Shea T."/>
            <person name="Sykes S."/>
            <person name="Wortman J."/>
            <person name="Nusbaum C."/>
            <person name="Birren B."/>
        </authorList>
    </citation>
    <scope>NUCLEOTIDE SEQUENCE</scope>
    <source>
        <strain evidence="4">CBS 10737</strain>
    </source>
</reference>
<feature type="region of interest" description="Disordered" evidence="1">
    <location>
        <begin position="142"/>
        <end position="161"/>
    </location>
</feature>
<name>A0A1B9HW72_9TREE</name>
<feature type="domain" description="MATH" evidence="2">
    <location>
        <begin position="43"/>
        <end position="207"/>
    </location>
</feature>
<dbReference type="STRING" id="1296096.A0A1B9HW72"/>
<dbReference type="SUPFAM" id="SSF49599">
    <property type="entry name" value="TRAF domain-like"/>
    <property type="match status" value="1"/>
</dbReference>
<reference evidence="3" key="3">
    <citation type="submission" date="2016-07" db="EMBL/GenBank/DDBJ databases">
        <title>Evolution of pathogenesis and genome organization in the Tremellales.</title>
        <authorList>
            <person name="Cuomo C."/>
            <person name="Litvintseva A."/>
            <person name="Heitman J."/>
            <person name="Chen Y."/>
            <person name="Sun S."/>
            <person name="Springer D."/>
            <person name="Dromer F."/>
            <person name="Young S."/>
            <person name="Zeng Q."/>
            <person name="Chapman S."/>
            <person name="Gujja S."/>
            <person name="Saif S."/>
            <person name="Birren B."/>
        </authorList>
    </citation>
    <scope>NUCLEOTIDE SEQUENCE</scope>
    <source>
        <strain evidence="3">CBS 10737</strain>
    </source>
</reference>
<evidence type="ECO:0000313" key="4">
    <source>
        <dbReference type="EMBL" id="WWC67695.1"/>
    </source>
</evidence>
<dbReference type="EMBL" id="CP144520">
    <property type="protein sequence ID" value="WWC67695.1"/>
    <property type="molecule type" value="Genomic_DNA"/>
</dbReference>
<dbReference type="Gene3D" id="3.30.710.10">
    <property type="entry name" value="Potassium Channel Kv1.1, Chain A"/>
    <property type="match status" value="2"/>
</dbReference>
<dbReference type="PROSITE" id="PS50144">
    <property type="entry name" value="MATH"/>
    <property type="match status" value="1"/>
</dbReference>
<dbReference type="RefSeq" id="XP_019008741.1">
    <property type="nucleotide sequence ID" value="XM_019158128.1"/>
</dbReference>
<organism evidence="3">
    <name type="scientific">Kwoniella pini CBS 10737</name>
    <dbReference type="NCBI Taxonomy" id="1296096"/>
    <lineage>
        <taxon>Eukaryota</taxon>
        <taxon>Fungi</taxon>
        <taxon>Dikarya</taxon>
        <taxon>Basidiomycota</taxon>
        <taxon>Agaricomycotina</taxon>
        <taxon>Tremellomycetes</taxon>
        <taxon>Tremellales</taxon>
        <taxon>Cryptococcaceae</taxon>
        <taxon>Kwoniella</taxon>
    </lineage>
</organism>
<dbReference type="InterPro" id="IPR008974">
    <property type="entry name" value="TRAF-like"/>
</dbReference>
<feature type="compositionally biased region" description="Polar residues" evidence="1">
    <location>
        <begin position="538"/>
        <end position="554"/>
    </location>
</feature>
<dbReference type="PANTHER" id="PTHR24413">
    <property type="entry name" value="SPECKLE-TYPE POZ PROTEIN"/>
    <property type="match status" value="1"/>
</dbReference>
<feature type="region of interest" description="Disordered" evidence="1">
    <location>
        <begin position="538"/>
        <end position="558"/>
    </location>
</feature>
<keyword evidence="5" id="KW-1185">Reference proteome</keyword>
<dbReference type="KEGG" id="kpin:30174792"/>
<reference evidence="3" key="1">
    <citation type="submission" date="2013-07" db="EMBL/GenBank/DDBJ databases">
        <title>The Genome Sequence of Cryptococcus pinus CBS10737.</title>
        <authorList>
            <consortium name="The Broad Institute Genome Sequencing Platform"/>
            <person name="Cuomo C."/>
            <person name="Litvintseva A."/>
            <person name="Chen Y."/>
            <person name="Heitman J."/>
            <person name="Sun S."/>
            <person name="Springer D."/>
            <person name="Dromer F."/>
            <person name="Young S.K."/>
            <person name="Zeng Q."/>
            <person name="Gargeya S."/>
            <person name="Fitzgerald M."/>
            <person name="Abouelleil A."/>
            <person name="Alvarado L."/>
            <person name="Berlin A.M."/>
            <person name="Chapman S.B."/>
            <person name="Dewar J."/>
            <person name="Goldberg J."/>
            <person name="Griggs A."/>
            <person name="Gujja S."/>
            <person name="Hansen M."/>
            <person name="Howarth C."/>
            <person name="Imamovic A."/>
            <person name="Larimer J."/>
            <person name="McCowan C."/>
            <person name="Murphy C."/>
            <person name="Pearson M."/>
            <person name="Priest M."/>
            <person name="Roberts A."/>
            <person name="Saif S."/>
            <person name="Shea T."/>
            <person name="Sykes S."/>
            <person name="Wortman J."/>
            <person name="Nusbaum C."/>
            <person name="Birren B."/>
        </authorList>
    </citation>
    <scope>NUCLEOTIDE SEQUENCE [LARGE SCALE GENOMIC DNA]</scope>
    <source>
        <strain evidence="3">CBS 10737</strain>
    </source>
</reference>
<proteinExistence type="predicted"/>
<dbReference type="AlphaFoldDB" id="A0A1B9HW72"/>
<reference evidence="4" key="4">
    <citation type="submission" date="2024-02" db="EMBL/GenBank/DDBJ databases">
        <title>Comparative genomics of Cryptococcus and Kwoniella reveals pathogenesis evolution and contrasting modes of karyotype evolution via chromosome fusion or intercentromeric recombination.</title>
        <authorList>
            <person name="Coelho M.A."/>
            <person name="David-Palma M."/>
            <person name="Shea T."/>
            <person name="Bowers K."/>
            <person name="McGinley-Smith S."/>
            <person name="Mohammad A.W."/>
            <person name="Gnirke A."/>
            <person name="Yurkov A.M."/>
            <person name="Nowrousian M."/>
            <person name="Sun S."/>
            <person name="Cuomo C.A."/>
            <person name="Heitman J."/>
        </authorList>
    </citation>
    <scope>NUCLEOTIDE SEQUENCE</scope>
    <source>
        <strain evidence="4">CBS 10737</strain>
    </source>
</reference>
<evidence type="ECO:0000313" key="3">
    <source>
        <dbReference type="EMBL" id="OCF47522.1"/>
    </source>
</evidence>
<feature type="compositionally biased region" description="Basic and acidic residues" evidence="1">
    <location>
        <begin position="394"/>
        <end position="412"/>
    </location>
</feature>
<feature type="compositionally biased region" description="Acidic residues" evidence="1">
    <location>
        <begin position="334"/>
        <end position="359"/>
    </location>
</feature>
<feature type="compositionally biased region" description="Low complexity" evidence="1">
    <location>
        <begin position="23"/>
        <end position="33"/>
    </location>
</feature>
<evidence type="ECO:0000259" key="2">
    <source>
        <dbReference type="PROSITE" id="PS50144"/>
    </source>
</evidence>
<dbReference type="SUPFAM" id="SSF54695">
    <property type="entry name" value="POZ domain"/>
    <property type="match status" value="1"/>
</dbReference>
<feature type="region of interest" description="Disordered" evidence="1">
    <location>
        <begin position="334"/>
        <end position="496"/>
    </location>
</feature>
<dbReference type="Proteomes" id="UP000094020">
    <property type="component" value="Chromosome 2"/>
</dbReference>
<feature type="compositionally biased region" description="Polar residues" evidence="1">
    <location>
        <begin position="415"/>
        <end position="431"/>
    </location>
</feature>
<dbReference type="CDD" id="cd00121">
    <property type="entry name" value="MATH"/>
    <property type="match status" value="1"/>
</dbReference>
<accession>A0A1B9HW72</accession>
<dbReference type="Gene3D" id="2.60.210.10">
    <property type="entry name" value="Apoptosis, Tumor Necrosis Factor Receptor Associated Protein 2, Chain A"/>
    <property type="match status" value="1"/>
</dbReference>
<dbReference type="InterPro" id="IPR002083">
    <property type="entry name" value="MATH/TRAF_dom"/>
</dbReference>
<protein>
    <recommendedName>
        <fullName evidence="2">MATH domain-containing protein</fullName>
    </recommendedName>
</protein>
<dbReference type="GeneID" id="30174792"/>
<sequence length="712" mass="78520">MTSIPPPYSSGDHAQVQAVPPGSSSSTTTTTTSQNHEFAETTSISLEWRLTGLKAMYDSTRGDQKSKCIKSAIFGDADNLWEVLWYPNAGTSTQTTGDHVSLYLSCVPTAQERESSIQNKWTRKGLWWFKFEVRPIPSSNIEISRSSGSSSSRTHNSTDALASKDASDHTFAVKTANWGWQAFAKRDLLFQNPQVIQSDSFMIICTIQAQPQPPAGIWLGLGVQPSSSNLGKINGTGLGSSGGGLSAWSNLDGSSGGVAGGTCAAGGVKRVVPKELVNSVGSMLDDPLYSDVEFIIPSRKGGSPPRRIYANKKLLRRYEYFQAMFHGGFKEVEEDYEDDDSDDDISILSDSDIDDEFNESQEGYIDAASSSRSNKGSAADQELHLTTTTSRNSFDIRRSSNEVERPNIREDQSETDTSVTSSEIGNSGTNTGKDDKDNSVEVGNITIESEDVGNSSKSQAKSASTHKKTSSIAASNSKSEISSKVGKRGSESIPGPKKTRVVIRDAAWSTWWALLYWIYTDTIYFAPLTSSFEYQTSQRGSTTSTNTVIGTSGDQDIPKSRKEWIHKWMLEHGINSPPPPSTSYTRGIFDNDDDDDDEEEEVCKIGPRPISSKAIYRLSDKLDLPSLKLRSFQHILNQLTFKNVPLEVFSKFSSTYEDVRKLQINFFLKNWSEIKKSETMSSIWTQIRNGKHVGFEEVWPLIVSQLDFKPSN</sequence>
<evidence type="ECO:0000256" key="1">
    <source>
        <dbReference type="SAM" id="MobiDB-lite"/>
    </source>
</evidence>
<dbReference type="EMBL" id="KV700116">
    <property type="protein sequence ID" value="OCF47522.1"/>
    <property type="molecule type" value="Genomic_DNA"/>
</dbReference>
<feature type="compositionally biased region" description="Polar residues" evidence="1">
    <location>
        <begin position="384"/>
        <end position="393"/>
    </location>
</feature>
<evidence type="ECO:0000313" key="5">
    <source>
        <dbReference type="Proteomes" id="UP000094020"/>
    </source>
</evidence>
<feature type="compositionally biased region" description="Low complexity" evidence="1">
    <location>
        <begin position="142"/>
        <end position="158"/>
    </location>
</feature>
<dbReference type="InterPro" id="IPR011333">
    <property type="entry name" value="SKP1/BTB/POZ_sf"/>
</dbReference>
<gene>
    <name evidence="3" type="ORF">I206_06423</name>
    <name evidence="4" type="ORF">I206_101607</name>
</gene>